<proteinExistence type="predicted"/>
<dbReference type="GO" id="GO:0006508">
    <property type="term" value="P:proteolysis"/>
    <property type="evidence" value="ECO:0007669"/>
    <property type="project" value="UniProtKB-KW"/>
</dbReference>
<dbReference type="InterPro" id="IPR023346">
    <property type="entry name" value="Lysozyme-like_dom_sf"/>
</dbReference>
<dbReference type="Pfam" id="PF08239">
    <property type="entry name" value="SH3_3"/>
    <property type="match status" value="1"/>
</dbReference>
<dbReference type="EMBL" id="CP031223">
    <property type="protein sequence ID" value="QFF98968.1"/>
    <property type="molecule type" value="Genomic_DNA"/>
</dbReference>
<feature type="domain" description="SH3b" evidence="2">
    <location>
        <begin position="251"/>
        <end position="312"/>
    </location>
</feature>
<dbReference type="SUPFAM" id="SSF53955">
    <property type="entry name" value="Lysozyme-like"/>
    <property type="match status" value="1"/>
</dbReference>
<dbReference type="Pfam" id="PF01464">
    <property type="entry name" value="SLT"/>
    <property type="match status" value="1"/>
</dbReference>
<dbReference type="GO" id="GO:0008233">
    <property type="term" value="F:peptidase activity"/>
    <property type="evidence" value="ECO:0007669"/>
    <property type="project" value="UniProtKB-KW"/>
</dbReference>
<dbReference type="InterPro" id="IPR008258">
    <property type="entry name" value="Transglycosylase_SLT_dom_1"/>
</dbReference>
<dbReference type="Gene3D" id="1.10.530.10">
    <property type="match status" value="1"/>
</dbReference>
<dbReference type="InterPro" id="IPR003646">
    <property type="entry name" value="SH3-like_bac-type"/>
</dbReference>
<dbReference type="AlphaFoldDB" id="A0A5J6SM47"/>
<evidence type="ECO:0000313" key="4">
    <source>
        <dbReference type="Proteomes" id="UP000325517"/>
    </source>
</evidence>
<organism evidence="3 4">
    <name type="scientific">Psychrobacillus glaciei</name>
    <dbReference type="NCBI Taxonomy" id="2283160"/>
    <lineage>
        <taxon>Bacteria</taxon>
        <taxon>Bacillati</taxon>
        <taxon>Bacillota</taxon>
        <taxon>Bacilli</taxon>
        <taxon>Bacillales</taxon>
        <taxon>Bacillaceae</taxon>
        <taxon>Psychrobacillus</taxon>
    </lineage>
</organism>
<feature type="domain" description="Transglycosylase SLT" evidence="1">
    <location>
        <begin position="57"/>
        <end position="160"/>
    </location>
</feature>
<reference evidence="3 4" key="1">
    <citation type="submission" date="2018-07" db="EMBL/GenBank/DDBJ databases">
        <title>Complete genome sequence of Psychrobacillus sp. PB01, isolated from iceberg, and comparative genome analysis of Psychrobacillus strains.</title>
        <authorList>
            <person name="Lee P.C."/>
        </authorList>
    </citation>
    <scope>NUCLEOTIDE SEQUENCE [LARGE SCALE GENOMIC DNA]</scope>
    <source>
        <strain evidence="3 4">PB01</strain>
    </source>
</reference>
<dbReference type="KEGG" id="psyo:PB01_09050"/>
<keyword evidence="3" id="KW-0645">Protease</keyword>
<evidence type="ECO:0000259" key="1">
    <source>
        <dbReference type="Pfam" id="PF01464"/>
    </source>
</evidence>
<dbReference type="Gene3D" id="2.30.30.40">
    <property type="entry name" value="SH3 Domains"/>
    <property type="match status" value="1"/>
</dbReference>
<protein>
    <submittedName>
        <fullName evidence="3">Serine protease</fullName>
    </submittedName>
</protein>
<dbReference type="Proteomes" id="UP000325517">
    <property type="component" value="Chromosome"/>
</dbReference>
<accession>A0A5J6SM47</accession>
<keyword evidence="3" id="KW-0378">Hydrolase</keyword>
<evidence type="ECO:0000313" key="3">
    <source>
        <dbReference type="EMBL" id="QFF98968.1"/>
    </source>
</evidence>
<evidence type="ECO:0000259" key="2">
    <source>
        <dbReference type="Pfam" id="PF08239"/>
    </source>
</evidence>
<gene>
    <name evidence="3" type="ORF">PB01_09050</name>
</gene>
<sequence>MKSIKMRLGFITCLILLGWSYEEAYAESIWTSKCSSYGEIKPNQNPAFQHLNCLLTNAALEAKIPPEVVKAVASKENGAWKQFDENGEPVISKDNGIGIMQITNQLGYDQEKLKYDINYNIKVGVEILSDMYGRKDLPKIKGTGREIIENWYFPIMAYNGTKPSNSPIYQSSGLKNIDAYQEKVFAFIEKDSYINNTKLGQFPFNTADFEYDPNSSKNIYFKKMEYTLTNQMHTTAYQFQIGDKVEITENTVNLRSQPSTSSVAKTIANNTTLTIDGNFLYDQSLTSINQFVWYPVKTQDQKLAGYISSAYITKKLDVPAVKVMWGKTELKLGQTGKVTILSNTNLVKMESNGSLSTVRTLKKGEEYRVYSFNSNLGGLYGVGGGNYIQNSANIKYETPSKSKLALLSQ</sequence>
<dbReference type="OrthoDB" id="2690990at2"/>
<keyword evidence="4" id="KW-1185">Reference proteome</keyword>
<dbReference type="RefSeq" id="WP_151699899.1">
    <property type="nucleotide sequence ID" value="NZ_CP031223.1"/>
</dbReference>
<name>A0A5J6SM47_9BACI</name>